<name>A0A6L2N899_TANCI</name>
<dbReference type="Pfam" id="PF17917">
    <property type="entry name" value="RT_RNaseH"/>
    <property type="match status" value="1"/>
</dbReference>
<evidence type="ECO:0000256" key="7">
    <source>
        <dbReference type="SAM" id="MobiDB-lite"/>
    </source>
</evidence>
<proteinExistence type="predicted"/>
<comment type="caution">
    <text evidence="9">The sequence shown here is derived from an EMBL/GenBank/DDBJ whole genome shotgun (WGS) entry which is preliminary data.</text>
</comment>
<dbReference type="GO" id="GO:0016787">
    <property type="term" value="F:hydrolase activity"/>
    <property type="evidence" value="ECO:0007669"/>
    <property type="project" value="UniProtKB-KW"/>
</dbReference>
<feature type="compositionally biased region" description="Polar residues" evidence="7">
    <location>
        <begin position="392"/>
        <end position="416"/>
    </location>
</feature>
<evidence type="ECO:0000256" key="6">
    <source>
        <dbReference type="ARBA" id="ARBA00022918"/>
    </source>
</evidence>
<keyword evidence="2" id="KW-0548">Nucleotidyltransferase</keyword>
<organism evidence="9">
    <name type="scientific">Tanacetum cinerariifolium</name>
    <name type="common">Dalmatian daisy</name>
    <name type="synonym">Chrysanthemum cinerariifolium</name>
    <dbReference type="NCBI Taxonomy" id="118510"/>
    <lineage>
        <taxon>Eukaryota</taxon>
        <taxon>Viridiplantae</taxon>
        <taxon>Streptophyta</taxon>
        <taxon>Embryophyta</taxon>
        <taxon>Tracheophyta</taxon>
        <taxon>Spermatophyta</taxon>
        <taxon>Magnoliopsida</taxon>
        <taxon>eudicotyledons</taxon>
        <taxon>Gunneridae</taxon>
        <taxon>Pentapetalae</taxon>
        <taxon>asterids</taxon>
        <taxon>campanulids</taxon>
        <taxon>Asterales</taxon>
        <taxon>Asteraceae</taxon>
        <taxon>Asteroideae</taxon>
        <taxon>Anthemideae</taxon>
        <taxon>Anthemidinae</taxon>
        <taxon>Tanacetum</taxon>
    </lineage>
</organism>
<evidence type="ECO:0000256" key="1">
    <source>
        <dbReference type="ARBA" id="ARBA00022679"/>
    </source>
</evidence>
<sequence>MVNVIPPDHVDEVHVVEPNQHDDVPVVPEPVLVDEDEDPEEDPELTYPYEDVDPLNPPPPASESEPDDGIKVENLIEHKDETVPASVHDMASISRRLCGRETTHALVEKKGKAKDKFYGKLILELGNEVCSSIEKGMAAMEKLVEKLGNTKDKVECKKLKKELKEARGFVFEERPNEAINVPIEDEKSHVSESRGSPPNLIMAPKSAKDSVDVAIAAERVRQANVKSDASGFGPVKAQDAAPTVRERTFAGFMKCNPVVFRGVKGGGKKVKFAAAILEGPALTWWKTKVATMGLETVNQMPWTNMKQLMTLEFCPIEEVQRMEHELMVEPERVKVDAYIRGLTDNIKGEVTSSKPADLNEAVCMANNLMEQKSQARDARILEGKKQKWESLQGGNSSGKGNQRDSSCQALQNSKKQGNARAMVTAPTDGKFPLCERCFTRHVSQCTIKCHKCGKFRHKARYYKEKSVATGANAQPVWTCYDCGESFVDTRFSAMLDIDPIKIEASYVVELADRRMLIVKSDKGVSRLKVISCIKALVGVAPVARAPFRLAPSEIKELSVQLQELLEKGFIRLSSSSWRALVLFVKKKDGSFRMCIDYRELNKLTVKNRYHHLHIKEEDIPITAFRTRYGHFEFQDEEENEKHLKIILVFLKKERFGVHVDPTKIEAIKSWAASMTPTEGYGAVLMPREKVIAYASRQLKVHEKNYTTHDLELGAVVFALRLWRHYLYGTKCMVFTDYESPQYILNQKELNLKQRRWIELLSDYVCEIQYHPGKANVVAESLSQKERIKPLFRIAIYHWSSSHITIVITQALRMHHMKLGTEESADHLYAGVSRQKNYANKRLKPLEFKDGDMKCLAEDDVVVPIYEIQLDDKLHMIDEPVEVMDREGEANSEASPQSEVYGLLSSCLLQYFFYKAGVIENEKEKKDDMKDDDNDDDYNDDHTDHILDKTQDTGSLDTRKERMQTPIPPPNRFLRTNLFTDKTVLQELAAIVSPTPNTTSQGHSKSTSFNTKDLPCGIARIRRRCGKIGKHVKTTFVTNEYF</sequence>
<feature type="region of interest" description="Disordered" evidence="7">
    <location>
        <begin position="385"/>
        <end position="421"/>
    </location>
</feature>
<feature type="region of interest" description="Disordered" evidence="7">
    <location>
        <begin position="923"/>
        <end position="973"/>
    </location>
</feature>
<dbReference type="PANTHER" id="PTHR15503">
    <property type="entry name" value="LDOC1 RELATED"/>
    <property type="match status" value="1"/>
</dbReference>
<feature type="compositionally biased region" description="Basic and acidic residues" evidence="7">
    <location>
        <begin position="8"/>
        <end position="24"/>
    </location>
</feature>
<feature type="compositionally biased region" description="Acidic residues" evidence="7">
    <location>
        <begin position="32"/>
        <end position="44"/>
    </location>
</feature>
<dbReference type="AlphaFoldDB" id="A0A6L2N899"/>
<dbReference type="InterPro" id="IPR032567">
    <property type="entry name" value="RTL1-rel"/>
</dbReference>
<dbReference type="CDD" id="cd09274">
    <property type="entry name" value="RNase_HI_RT_Ty3"/>
    <property type="match status" value="1"/>
</dbReference>
<dbReference type="GO" id="GO:0004519">
    <property type="term" value="F:endonuclease activity"/>
    <property type="evidence" value="ECO:0007669"/>
    <property type="project" value="UniProtKB-KW"/>
</dbReference>
<feature type="domain" description="Reverse transcriptase RNase H-like" evidence="8">
    <location>
        <begin position="679"/>
        <end position="763"/>
    </location>
</feature>
<evidence type="ECO:0000256" key="4">
    <source>
        <dbReference type="ARBA" id="ARBA00022759"/>
    </source>
</evidence>
<evidence type="ECO:0000259" key="8">
    <source>
        <dbReference type="Pfam" id="PF17917"/>
    </source>
</evidence>
<dbReference type="InterPro" id="IPR041373">
    <property type="entry name" value="RT_RNaseH"/>
</dbReference>
<evidence type="ECO:0000256" key="3">
    <source>
        <dbReference type="ARBA" id="ARBA00022722"/>
    </source>
</evidence>
<keyword evidence="5" id="KW-0378">Hydrolase</keyword>
<dbReference type="InterPro" id="IPR043502">
    <property type="entry name" value="DNA/RNA_pol_sf"/>
</dbReference>
<gene>
    <name evidence="9" type="ORF">Tci_053300</name>
</gene>
<keyword evidence="4" id="KW-0255">Endonuclease</keyword>
<reference evidence="9" key="1">
    <citation type="journal article" date="2019" name="Sci. Rep.">
        <title>Draft genome of Tanacetum cinerariifolium, the natural source of mosquito coil.</title>
        <authorList>
            <person name="Yamashiro T."/>
            <person name="Shiraishi A."/>
            <person name="Satake H."/>
            <person name="Nakayama K."/>
        </authorList>
    </citation>
    <scope>NUCLEOTIDE SEQUENCE</scope>
</reference>
<dbReference type="PANTHER" id="PTHR15503:SF45">
    <property type="entry name" value="RNA-DIRECTED DNA POLYMERASE HOMOLOG"/>
    <property type="match status" value="1"/>
</dbReference>
<dbReference type="SUPFAM" id="SSF56672">
    <property type="entry name" value="DNA/RNA polymerases"/>
    <property type="match status" value="1"/>
</dbReference>
<keyword evidence="3" id="KW-0540">Nuclease</keyword>
<feature type="region of interest" description="Disordered" evidence="7">
    <location>
        <begin position="1"/>
        <end position="68"/>
    </location>
</feature>
<evidence type="ECO:0000256" key="2">
    <source>
        <dbReference type="ARBA" id="ARBA00022695"/>
    </source>
</evidence>
<keyword evidence="1" id="KW-0808">Transferase</keyword>
<feature type="compositionally biased region" description="Basic and acidic residues" evidence="7">
    <location>
        <begin position="939"/>
        <end position="962"/>
    </location>
</feature>
<feature type="compositionally biased region" description="Acidic residues" evidence="7">
    <location>
        <begin position="929"/>
        <end position="938"/>
    </location>
</feature>
<dbReference type="Gene3D" id="3.10.10.10">
    <property type="entry name" value="HIV Type 1 Reverse Transcriptase, subunit A, domain 1"/>
    <property type="match status" value="1"/>
</dbReference>
<accession>A0A6L2N899</accession>
<evidence type="ECO:0000313" key="9">
    <source>
        <dbReference type="EMBL" id="GEU81322.1"/>
    </source>
</evidence>
<keyword evidence="6 9" id="KW-0695">RNA-directed DNA polymerase</keyword>
<evidence type="ECO:0000256" key="5">
    <source>
        <dbReference type="ARBA" id="ARBA00022801"/>
    </source>
</evidence>
<dbReference type="GO" id="GO:0003964">
    <property type="term" value="F:RNA-directed DNA polymerase activity"/>
    <property type="evidence" value="ECO:0007669"/>
    <property type="project" value="UniProtKB-KW"/>
</dbReference>
<dbReference type="EMBL" id="BKCJ010008256">
    <property type="protein sequence ID" value="GEU81322.1"/>
    <property type="molecule type" value="Genomic_DNA"/>
</dbReference>
<protein>
    <submittedName>
        <fullName evidence="9">Putative reverse transcriptase domain-containing protein</fullName>
    </submittedName>
</protein>